<keyword evidence="2" id="KW-0489">Methyltransferase</keyword>
<protein>
    <submittedName>
        <fullName evidence="2">Methyltransferase domain</fullName>
    </submittedName>
</protein>
<evidence type="ECO:0000313" key="3">
    <source>
        <dbReference type="Proteomes" id="UP000032545"/>
    </source>
</evidence>
<accession>A0A0D8BHT5</accession>
<reference evidence="2 3" key="2">
    <citation type="journal article" date="2016" name="Genome Announc.">
        <title>Permanent Draft Genome Sequences for Two Variants of Frankia sp. Strain CpI1, the First Frankia Strain Isolated from Root Nodules of Comptonia peregrina.</title>
        <authorList>
            <person name="Oshone R."/>
            <person name="Hurst S.G.IV."/>
            <person name="Abebe-Akele F."/>
            <person name="Simpson S."/>
            <person name="Morris K."/>
            <person name="Thomas W.K."/>
            <person name="Tisa L.S."/>
        </authorList>
    </citation>
    <scope>NUCLEOTIDE SEQUENCE [LARGE SCALE GENOMIC DNA]</scope>
    <source>
        <strain evidence="3">CpI1-S</strain>
    </source>
</reference>
<dbReference type="InterPro" id="IPR029063">
    <property type="entry name" value="SAM-dependent_MTases_sf"/>
</dbReference>
<dbReference type="Gene3D" id="3.40.50.150">
    <property type="entry name" value="Vaccinia Virus protein VP39"/>
    <property type="match status" value="1"/>
</dbReference>
<feature type="region of interest" description="Disordered" evidence="1">
    <location>
        <begin position="108"/>
        <end position="141"/>
    </location>
</feature>
<dbReference type="SUPFAM" id="SSF53335">
    <property type="entry name" value="S-adenosyl-L-methionine-dependent methyltransferases"/>
    <property type="match status" value="1"/>
</dbReference>
<dbReference type="AlphaFoldDB" id="A0A0D8BHT5"/>
<evidence type="ECO:0000256" key="1">
    <source>
        <dbReference type="SAM" id="MobiDB-lite"/>
    </source>
</evidence>
<keyword evidence="3" id="KW-1185">Reference proteome</keyword>
<name>A0A0D8BHT5_9ACTN</name>
<keyword evidence="2" id="KW-0808">Transferase</keyword>
<dbReference type="GO" id="GO:0008168">
    <property type="term" value="F:methyltransferase activity"/>
    <property type="evidence" value="ECO:0007669"/>
    <property type="project" value="UniProtKB-KW"/>
</dbReference>
<dbReference type="EMBL" id="JYFN01000011">
    <property type="protein sequence ID" value="KJE23798.1"/>
    <property type="molecule type" value="Genomic_DNA"/>
</dbReference>
<feature type="region of interest" description="Disordered" evidence="1">
    <location>
        <begin position="1"/>
        <end position="58"/>
    </location>
</feature>
<comment type="caution">
    <text evidence="2">The sequence shown here is derived from an EMBL/GenBank/DDBJ whole genome shotgun (WGS) entry which is preliminary data.</text>
</comment>
<feature type="compositionally biased region" description="Low complexity" evidence="1">
    <location>
        <begin position="9"/>
        <end position="58"/>
    </location>
</feature>
<feature type="region of interest" description="Disordered" evidence="1">
    <location>
        <begin position="534"/>
        <end position="566"/>
    </location>
</feature>
<dbReference type="OrthoDB" id="2469560at2"/>
<sequence>MTDQRDPEPAAIGPLDGADAPGAPGEGAEPGEPAVRGPFEVRGGPSRQPGPSPSAVAVSSVASATDVATHAVAETGPTAGTGSVDPEEHGAVRDSFAELAAIAAASDRAGGDPVGTDLAGSGLTGSGPAGTDLTGADLGGADRGGTGPGFGLARQGDHALDVGDAAEPTLAPLLLHSLSDLREIWVPLIEASGARSVAEIGSESGVTTSLLVDLLRRGGGGRLVVVDPNPGVAPAAGGGLDVQVIRGYSPQALDDHAPTDAYLIDGDHNYATVRGELTAIADAVARFSRSYFPLVVLHDVGWPAGRRDQYYNPDRVPADARQPHSWDVGVEIDDPGVVRGGFRGMGAFAWALTEGGPGNGVRTAIEDFVAEHADLRFFTVAPIFGLGVIVDRRAPWARQIADLLTPWVSNRLLSRMERNRVDLYLHVLRLQDAAAAVARARQREWARLDDERSRLAAVELEHLHRIGQLEHELAELRRREAEDAERAVHGHRAAADADEPKLMQVARIAGSALRSRLSPTGQERLARVQTRIADTGTGRTALPALRRRPSASPRGGPNDPDGPPRG</sequence>
<organism evidence="2 3">
    <name type="scientific">Frankia torreyi</name>
    <dbReference type="NCBI Taxonomy" id="1856"/>
    <lineage>
        <taxon>Bacteria</taxon>
        <taxon>Bacillati</taxon>
        <taxon>Actinomycetota</taxon>
        <taxon>Actinomycetes</taxon>
        <taxon>Frankiales</taxon>
        <taxon>Frankiaceae</taxon>
        <taxon>Frankia</taxon>
    </lineage>
</organism>
<reference evidence="3" key="1">
    <citation type="submission" date="2015-02" db="EMBL/GenBank/DDBJ databases">
        <title>Draft Genome of Frankia sp. CpI1-S.</title>
        <authorList>
            <person name="Oshone R.T."/>
            <person name="Ngom M."/>
            <person name="Ghodhbane-Gtari F."/>
            <person name="Gtari M."/>
            <person name="Morris K."/>
            <person name="Thomas K."/>
            <person name="Sen A."/>
            <person name="Tisa L.S."/>
        </authorList>
    </citation>
    <scope>NUCLEOTIDE SEQUENCE [LARGE SCALE GENOMIC DNA]</scope>
    <source>
        <strain evidence="3">CpI1-S</strain>
    </source>
</reference>
<gene>
    <name evidence="2" type="ORF">FF36_01983</name>
</gene>
<dbReference type="RefSeq" id="WP_044884643.1">
    <property type="nucleotide sequence ID" value="NZ_JYFN01000011.1"/>
</dbReference>
<dbReference type="PATRIC" id="fig|1502723.3.peg.718"/>
<dbReference type="Proteomes" id="UP000032545">
    <property type="component" value="Unassembled WGS sequence"/>
</dbReference>
<dbReference type="Pfam" id="PF13578">
    <property type="entry name" value="Methyltransf_24"/>
    <property type="match status" value="1"/>
</dbReference>
<feature type="compositionally biased region" description="Low complexity" evidence="1">
    <location>
        <begin position="537"/>
        <end position="559"/>
    </location>
</feature>
<proteinExistence type="predicted"/>
<evidence type="ECO:0000313" key="2">
    <source>
        <dbReference type="EMBL" id="KJE23798.1"/>
    </source>
</evidence>
<dbReference type="GO" id="GO:0032259">
    <property type="term" value="P:methylation"/>
    <property type="evidence" value="ECO:0007669"/>
    <property type="project" value="UniProtKB-KW"/>
</dbReference>